<evidence type="ECO:0000313" key="1">
    <source>
        <dbReference type="EMBL" id="GFO84715.1"/>
    </source>
</evidence>
<proteinExistence type="predicted"/>
<dbReference type="Proteomes" id="UP000613208">
    <property type="component" value="Unassembled WGS sequence"/>
</dbReference>
<sequence length="89" mass="10672">MAEYQNKTERALKNRWMDLKNRREELTMITCGELANIPKGFDLPYVECKRVMQTQHDYCKTSCPYYKEKLLSIDEEMQEIQNSKPSFLE</sequence>
<dbReference type="RefSeq" id="WP_201310440.1">
    <property type="nucleotide sequence ID" value="NZ_BLYI01000027.1"/>
</dbReference>
<gene>
    <name evidence="1" type="ORF">ANBU17_10620</name>
</gene>
<dbReference type="EMBL" id="BLYI01000027">
    <property type="protein sequence ID" value="GFO84715.1"/>
    <property type="molecule type" value="Genomic_DNA"/>
</dbReference>
<evidence type="ECO:0000313" key="2">
    <source>
        <dbReference type="Proteomes" id="UP000613208"/>
    </source>
</evidence>
<dbReference type="AlphaFoldDB" id="A0A916VCH7"/>
<keyword evidence="2" id="KW-1185">Reference proteome</keyword>
<comment type="caution">
    <text evidence="1">The sequence shown here is derived from an EMBL/GenBank/DDBJ whole genome shotgun (WGS) entry which is preliminary data.</text>
</comment>
<organism evidence="1 2">
    <name type="scientific">Anaerostipes butyraticus</name>
    <dbReference type="NCBI Taxonomy" id="645466"/>
    <lineage>
        <taxon>Bacteria</taxon>
        <taxon>Bacillati</taxon>
        <taxon>Bacillota</taxon>
        <taxon>Clostridia</taxon>
        <taxon>Lachnospirales</taxon>
        <taxon>Lachnospiraceae</taxon>
        <taxon>Anaerostipes</taxon>
    </lineage>
</organism>
<protein>
    <submittedName>
        <fullName evidence="1">Uncharacterized protein</fullName>
    </submittedName>
</protein>
<name>A0A916VCH7_9FIRM</name>
<reference evidence="1" key="1">
    <citation type="submission" date="2020-06" db="EMBL/GenBank/DDBJ databases">
        <title>Characterization of fructooligosaccharide metabolism and fructooligosaccharide-degrading enzymes in human commensal butyrate producers.</title>
        <authorList>
            <person name="Tanno H."/>
            <person name="Fujii T."/>
            <person name="Hirano K."/>
            <person name="Maeno S."/>
            <person name="Tonozuka T."/>
            <person name="Sakamoto M."/>
            <person name="Ohkuma M."/>
            <person name="Tochio T."/>
            <person name="Endo A."/>
        </authorList>
    </citation>
    <scope>NUCLEOTIDE SEQUENCE</scope>
    <source>
        <strain evidence="1">JCM 17466</strain>
    </source>
</reference>
<accession>A0A916VCH7</accession>